<name>A0A7W6EDD1_9HYPH</name>
<protein>
    <submittedName>
        <fullName evidence="1">Uncharacterized protein</fullName>
    </submittedName>
</protein>
<accession>A0A7W6EDD1</accession>
<dbReference type="AlphaFoldDB" id="A0A7W6EDD1"/>
<gene>
    <name evidence="1" type="ORF">GGR04_001048</name>
</gene>
<reference evidence="1 2" key="1">
    <citation type="submission" date="2020-08" db="EMBL/GenBank/DDBJ databases">
        <title>Genomic Encyclopedia of Type Strains, Phase IV (KMG-IV): sequencing the most valuable type-strain genomes for metagenomic binning, comparative biology and taxonomic classification.</title>
        <authorList>
            <person name="Goeker M."/>
        </authorList>
    </citation>
    <scope>NUCLEOTIDE SEQUENCE [LARGE SCALE GENOMIC DNA]</scope>
    <source>
        <strain evidence="1 2">DSM 102238</strain>
    </source>
</reference>
<evidence type="ECO:0000313" key="2">
    <source>
        <dbReference type="Proteomes" id="UP000542776"/>
    </source>
</evidence>
<organism evidence="1 2">
    <name type="scientific">Aureimonas pseudogalii</name>
    <dbReference type="NCBI Taxonomy" id="1744844"/>
    <lineage>
        <taxon>Bacteria</taxon>
        <taxon>Pseudomonadati</taxon>
        <taxon>Pseudomonadota</taxon>
        <taxon>Alphaproteobacteria</taxon>
        <taxon>Hyphomicrobiales</taxon>
        <taxon>Aurantimonadaceae</taxon>
        <taxon>Aureimonas</taxon>
    </lineage>
</organism>
<evidence type="ECO:0000313" key="1">
    <source>
        <dbReference type="EMBL" id="MBB3997227.1"/>
    </source>
</evidence>
<dbReference type="EMBL" id="JACIEK010000001">
    <property type="protein sequence ID" value="MBB3997227.1"/>
    <property type="molecule type" value="Genomic_DNA"/>
</dbReference>
<proteinExistence type="predicted"/>
<sequence>MSVTLEYTAEEDALIVRMALAGATPSEIVAEFAKRRRILPAHSIRCKAVFKAAVRSRQSPTRPPISFDFPIYTQMVTPSSVAGVMHSTPIQVPISLRAISMGMPS</sequence>
<comment type="caution">
    <text evidence="1">The sequence shown here is derived from an EMBL/GenBank/DDBJ whole genome shotgun (WGS) entry which is preliminary data.</text>
</comment>
<dbReference type="RefSeq" id="WP_183198529.1">
    <property type="nucleotide sequence ID" value="NZ_JACIEK010000001.1"/>
</dbReference>
<keyword evidence="2" id="KW-1185">Reference proteome</keyword>
<dbReference type="Proteomes" id="UP000542776">
    <property type="component" value="Unassembled WGS sequence"/>
</dbReference>